<sequence length="85" mass="9350">MKIKIMAIALVAFLAFGGSAFAAHGDMDGCDSMTKKECRKMCKEMTKRPSDYCEGMDCGELEQAKVNMKDCMKMMKKPSSSEGCC</sequence>
<feature type="signal peptide" evidence="1">
    <location>
        <begin position="1"/>
        <end position="22"/>
    </location>
</feature>
<evidence type="ECO:0008006" key="4">
    <source>
        <dbReference type="Google" id="ProtNLM"/>
    </source>
</evidence>
<protein>
    <recommendedName>
        <fullName evidence="4">Cys-rich protein</fullName>
    </recommendedName>
</protein>
<proteinExistence type="predicted"/>
<gene>
    <name evidence="2" type="ORF">JOE21_002860</name>
</gene>
<keyword evidence="1" id="KW-0732">Signal</keyword>
<evidence type="ECO:0000313" key="3">
    <source>
        <dbReference type="Proteomes" id="UP001185012"/>
    </source>
</evidence>
<dbReference type="RefSeq" id="WP_309867303.1">
    <property type="nucleotide sequence ID" value="NZ_JAVDQG010000006.1"/>
</dbReference>
<dbReference type="EMBL" id="JAVDQG010000006">
    <property type="protein sequence ID" value="MDR6226850.1"/>
    <property type="molecule type" value="Genomic_DNA"/>
</dbReference>
<keyword evidence="3" id="KW-1185">Reference proteome</keyword>
<accession>A0ABU1IPY8</accession>
<reference evidence="2 3" key="1">
    <citation type="submission" date="2023-07" db="EMBL/GenBank/DDBJ databases">
        <title>Genomic Encyclopedia of Type Strains, Phase IV (KMG-IV): sequencing the most valuable type-strain genomes for metagenomic binning, comparative biology and taxonomic classification.</title>
        <authorList>
            <person name="Goeker M."/>
        </authorList>
    </citation>
    <scope>NUCLEOTIDE SEQUENCE [LARGE SCALE GENOMIC DNA]</scope>
    <source>
        <strain evidence="2 3">DSM 45903</strain>
    </source>
</reference>
<name>A0ABU1IPY8_9BACL</name>
<dbReference type="Proteomes" id="UP001185012">
    <property type="component" value="Unassembled WGS sequence"/>
</dbReference>
<evidence type="ECO:0000313" key="2">
    <source>
        <dbReference type="EMBL" id="MDR6226850.1"/>
    </source>
</evidence>
<comment type="caution">
    <text evidence="2">The sequence shown here is derived from an EMBL/GenBank/DDBJ whole genome shotgun (WGS) entry which is preliminary data.</text>
</comment>
<feature type="chain" id="PRO_5045566858" description="Cys-rich protein" evidence="1">
    <location>
        <begin position="23"/>
        <end position="85"/>
    </location>
</feature>
<evidence type="ECO:0000256" key="1">
    <source>
        <dbReference type="SAM" id="SignalP"/>
    </source>
</evidence>
<organism evidence="2 3">
    <name type="scientific">Desmospora profundinema</name>
    <dbReference type="NCBI Taxonomy" id="1571184"/>
    <lineage>
        <taxon>Bacteria</taxon>
        <taxon>Bacillati</taxon>
        <taxon>Bacillota</taxon>
        <taxon>Bacilli</taxon>
        <taxon>Bacillales</taxon>
        <taxon>Thermoactinomycetaceae</taxon>
        <taxon>Desmospora</taxon>
    </lineage>
</organism>